<evidence type="ECO:0000313" key="3">
    <source>
        <dbReference type="EMBL" id="AJQ93122.1"/>
    </source>
</evidence>
<evidence type="ECO:0008006" key="5">
    <source>
        <dbReference type="Google" id="ProtNLM"/>
    </source>
</evidence>
<organism evidence="3 4">
    <name type="scientific">Gynuella sunshinyii YC6258</name>
    <dbReference type="NCBI Taxonomy" id="1445510"/>
    <lineage>
        <taxon>Bacteria</taxon>
        <taxon>Pseudomonadati</taxon>
        <taxon>Pseudomonadota</taxon>
        <taxon>Gammaproteobacteria</taxon>
        <taxon>Oceanospirillales</taxon>
        <taxon>Saccharospirillaceae</taxon>
        <taxon>Gynuella</taxon>
    </lineage>
</organism>
<feature type="coiled-coil region" evidence="1">
    <location>
        <begin position="30"/>
        <end position="60"/>
    </location>
</feature>
<evidence type="ECO:0000256" key="1">
    <source>
        <dbReference type="SAM" id="Coils"/>
    </source>
</evidence>
<proteinExistence type="predicted"/>
<keyword evidence="2" id="KW-0472">Membrane</keyword>
<evidence type="ECO:0000313" key="4">
    <source>
        <dbReference type="Proteomes" id="UP000032266"/>
    </source>
</evidence>
<keyword evidence="4" id="KW-1185">Reference proteome</keyword>
<gene>
    <name evidence="3" type="ORF">YC6258_01074</name>
</gene>
<protein>
    <recommendedName>
        <fullName evidence="5">Phage shock protein B</fullName>
    </recommendedName>
</protein>
<name>A0A0C5VEY0_9GAMM</name>
<keyword evidence="2" id="KW-1133">Transmembrane helix</keyword>
<dbReference type="InterPro" id="IPR009554">
    <property type="entry name" value="Phageshock_PspB"/>
</dbReference>
<evidence type="ECO:0000256" key="2">
    <source>
        <dbReference type="SAM" id="Phobius"/>
    </source>
</evidence>
<sequence length="75" mass="9032">MFQITVFEMVVLIVLISTIGQLIRQRMRSQKISREQLKELEQKIRRIDELEERIRVLERIVTDPKENLRRDIGAL</sequence>
<feature type="transmembrane region" description="Helical" evidence="2">
    <location>
        <begin position="6"/>
        <end position="23"/>
    </location>
</feature>
<dbReference type="AlphaFoldDB" id="A0A0C5VEY0"/>
<dbReference type="Proteomes" id="UP000032266">
    <property type="component" value="Chromosome"/>
</dbReference>
<keyword evidence="1" id="KW-0175">Coiled coil</keyword>
<dbReference type="Pfam" id="PF06667">
    <property type="entry name" value="PspB"/>
    <property type="match status" value="1"/>
</dbReference>
<dbReference type="RefSeq" id="WP_044616019.1">
    <property type="nucleotide sequence ID" value="NZ_CP007142.1"/>
</dbReference>
<keyword evidence="2" id="KW-0812">Transmembrane</keyword>
<reference evidence="3 4" key="1">
    <citation type="submission" date="2014-01" db="EMBL/GenBank/DDBJ databases">
        <title>Full genme sequencing of cellulolytic bacterium Gynuella sunshinyii YC6258T gen. nov., sp. nov.</title>
        <authorList>
            <person name="Khan H."/>
            <person name="Chung E.J."/>
            <person name="Chung Y.R."/>
        </authorList>
    </citation>
    <scope>NUCLEOTIDE SEQUENCE [LARGE SCALE GENOMIC DNA]</scope>
    <source>
        <strain evidence="3 4">YC6258</strain>
    </source>
</reference>
<dbReference type="KEGG" id="gsn:YC6258_01074"/>
<accession>A0A0C5VEY0</accession>
<dbReference type="HOGENOM" id="CLU_2665965_0_0_6"/>
<dbReference type="EMBL" id="CP007142">
    <property type="protein sequence ID" value="AJQ93122.1"/>
    <property type="molecule type" value="Genomic_DNA"/>
</dbReference>